<dbReference type="PATRIC" id="fig|1048808.3.peg.527"/>
<dbReference type="Gene3D" id="3.40.50.150">
    <property type="entry name" value="Vaccinia Virus protein VP39"/>
    <property type="match status" value="1"/>
</dbReference>
<dbReference type="PROSITE" id="PS51687">
    <property type="entry name" value="SAM_MT_RNA_M5U"/>
    <property type="match status" value="1"/>
</dbReference>
<evidence type="ECO:0000259" key="13">
    <source>
        <dbReference type="PROSITE" id="PS50926"/>
    </source>
</evidence>
<dbReference type="CDD" id="cd02440">
    <property type="entry name" value="AdoMet_MTases"/>
    <property type="match status" value="1"/>
</dbReference>
<dbReference type="SUPFAM" id="SSF53335">
    <property type="entry name" value="S-adenosyl-L-methionine-dependent methyltransferases"/>
    <property type="match status" value="1"/>
</dbReference>
<feature type="binding site" evidence="9 10">
    <location>
        <position position="381"/>
    </location>
    <ligand>
        <name>S-adenosyl-L-methionine</name>
        <dbReference type="ChEBI" id="CHEBI:59789"/>
    </ligand>
</feature>
<evidence type="ECO:0000256" key="1">
    <source>
        <dbReference type="ARBA" id="ARBA00022485"/>
    </source>
</evidence>
<dbReference type="NCBIfam" id="NF009639">
    <property type="entry name" value="PRK13168.1"/>
    <property type="match status" value="1"/>
</dbReference>
<keyword evidence="1 9" id="KW-0004">4Fe-4S</keyword>
<dbReference type="EC" id="2.1.1.190" evidence="9"/>
<keyword evidence="15" id="KW-1185">Reference proteome</keyword>
<keyword evidence="6 9" id="KW-0479">Metal-binding</keyword>
<feature type="binding site" evidence="9">
    <location>
        <position position="408"/>
    </location>
    <ligand>
        <name>S-adenosyl-L-methionine</name>
        <dbReference type="ChEBI" id="CHEBI:59789"/>
    </ligand>
</feature>
<evidence type="ECO:0000256" key="10">
    <source>
        <dbReference type="PROSITE-ProRule" id="PRU01024"/>
    </source>
</evidence>
<keyword evidence="3 9" id="KW-0489">Methyltransferase</keyword>
<dbReference type="InterPro" id="IPR010280">
    <property type="entry name" value="U5_MeTrfase_fam"/>
</dbReference>
<comment type="similarity">
    <text evidence="9">Belongs to the class I-like SAM-binding methyltransferase superfamily. RNA M5U methyltransferase family. RlmD subfamily.</text>
</comment>
<dbReference type="PROSITE" id="PS01230">
    <property type="entry name" value="TRMA_1"/>
    <property type="match status" value="1"/>
</dbReference>
<evidence type="ECO:0000256" key="2">
    <source>
        <dbReference type="ARBA" id="ARBA00022552"/>
    </source>
</evidence>
<organism evidence="14 15">
    <name type="scientific">endosymbiont of Riftia pachyptila</name>
    <name type="common">vent Ph05</name>
    <dbReference type="NCBI Taxonomy" id="1048808"/>
    <lineage>
        <taxon>Bacteria</taxon>
        <taxon>Pseudomonadati</taxon>
        <taxon>Pseudomonadota</taxon>
        <taxon>Gammaproteobacteria</taxon>
        <taxon>sulfur-oxidizing symbionts</taxon>
    </lineage>
</organism>
<feature type="domain" description="TRAM" evidence="13">
    <location>
        <begin position="63"/>
        <end position="121"/>
    </location>
</feature>
<keyword evidence="5 9" id="KW-0949">S-adenosyl-L-methionine</keyword>
<feature type="active site" description="Nucleophile" evidence="9 10">
    <location>
        <position position="455"/>
    </location>
</feature>
<feature type="binding site" evidence="9">
    <location>
        <position position="365"/>
    </location>
    <ligand>
        <name>S-adenosyl-L-methionine</name>
        <dbReference type="ChEBI" id="CHEBI:59789"/>
    </ligand>
</feature>
<reference evidence="14" key="1">
    <citation type="journal article" date="2011" name="ISME J.">
        <title>The endosymbionts of the deep-sea tubeworms Riftia pachyptila and Tevnia jerichonana share an identical physiology as revealed by proteogenomic analyses.</title>
        <authorList>
            <person name="Gardebrecht A."/>
            <person name="Markert S."/>
            <person name="Felbeck H."/>
            <person name="Thuermer A."/>
            <person name="Albrecht D."/>
            <person name="Wollherr A."/>
            <person name="Kabisch J."/>
            <person name="Lehmann R."/>
            <person name="Daniel R."/>
            <person name="Liesegang H."/>
            <person name="Hecker M."/>
            <person name="Sievert S.M."/>
            <person name="Schweder T."/>
        </authorList>
    </citation>
    <scope>NUCLEOTIDE SEQUENCE [LARGE SCALE GENOMIC DNA]</scope>
</reference>
<feature type="binding site" evidence="9 10">
    <location>
        <position position="429"/>
    </location>
    <ligand>
        <name>S-adenosyl-L-methionine</name>
        <dbReference type="ChEBI" id="CHEBI:59789"/>
    </ligand>
</feature>
<dbReference type="PANTHER" id="PTHR11061">
    <property type="entry name" value="RNA M5U METHYLTRANSFERASE"/>
    <property type="match status" value="1"/>
</dbReference>
<evidence type="ECO:0000256" key="12">
    <source>
        <dbReference type="SAM" id="MobiDB-lite"/>
    </source>
</evidence>
<accession>G2DAD8</accession>
<dbReference type="InterPro" id="IPR012340">
    <property type="entry name" value="NA-bd_OB-fold"/>
</dbReference>
<dbReference type="HAMAP" id="MF_01010">
    <property type="entry name" value="23SrRNA_methyltr_RlmD"/>
    <property type="match status" value="1"/>
</dbReference>
<feature type="binding site" evidence="9">
    <location>
        <position position="140"/>
    </location>
    <ligand>
        <name>[4Fe-4S] cluster</name>
        <dbReference type="ChEBI" id="CHEBI:49883"/>
    </ligand>
</feature>
<dbReference type="GO" id="GO:0070041">
    <property type="term" value="F:rRNA (uridine-C5-)-methyltransferase activity"/>
    <property type="evidence" value="ECO:0007669"/>
    <property type="project" value="UniProtKB-UniRule"/>
</dbReference>
<feature type="active site" evidence="11">
    <location>
        <position position="455"/>
    </location>
</feature>
<dbReference type="EMBL" id="AFOC01000009">
    <property type="protein sequence ID" value="EGV52448.1"/>
    <property type="molecule type" value="Genomic_DNA"/>
</dbReference>
<evidence type="ECO:0000256" key="3">
    <source>
        <dbReference type="ARBA" id="ARBA00022603"/>
    </source>
</evidence>
<dbReference type="Gene3D" id="2.40.50.1070">
    <property type="match status" value="1"/>
</dbReference>
<comment type="function">
    <text evidence="9">Catalyzes the formation of 5-methyl-uridine at position 1939 (m5U1939) in 23S rRNA.</text>
</comment>
<dbReference type="Proteomes" id="UP000004491">
    <property type="component" value="Unassembled WGS sequence"/>
</dbReference>
<dbReference type="GO" id="GO:0005506">
    <property type="term" value="F:iron ion binding"/>
    <property type="evidence" value="ECO:0007669"/>
    <property type="project" value="UniProtKB-UniRule"/>
</dbReference>
<gene>
    <name evidence="9" type="primary">rlmD</name>
    <name evidence="14" type="synonym">rumA</name>
    <name evidence="14" type="ORF">Rifp1Sym_ai00450</name>
</gene>
<dbReference type="GO" id="GO:0051539">
    <property type="term" value="F:4 iron, 4 sulfur cluster binding"/>
    <property type="evidence" value="ECO:0007669"/>
    <property type="project" value="UniProtKB-KW"/>
</dbReference>
<feature type="region of interest" description="Disordered" evidence="12">
    <location>
        <begin position="1"/>
        <end position="35"/>
    </location>
</feature>
<dbReference type="InterPro" id="IPR030390">
    <property type="entry name" value="MeTrfase_TrmA_AS"/>
</dbReference>
<dbReference type="Pfam" id="PF05958">
    <property type="entry name" value="tRNA_U5-meth_tr"/>
    <property type="match status" value="1"/>
</dbReference>
<dbReference type="PROSITE" id="PS50926">
    <property type="entry name" value="TRAM"/>
    <property type="match status" value="1"/>
</dbReference>
<evidence type="ECO:0000313" key="15">
    <source>
        <dbReference type="Proteomes" id="UP000004491"/>
    </source>
</evidence>
<sequence length="503" mass="55981">MPAAIGNRSRGVARSANGPMPSIRATSSAPAGLPLLCHPSTRRRIERFSAEKVNTMGRSRRRKKLPAEPVEANIESMSHDGKGVVHIEGKATFLVGGLPGERVRFLYTQQRRKYDEGRVVEVLQASPERVEPRCAQFGICGGCSLQHQAPAAQIQTKQQALLDALEHLGKVEPETVLEPLLNETPWGYRRKARLGVRDVPKKGKVLIGFRERGSSFIADIEQCHILHPRVGQLLPQLSQLIEGLSVKRQVPQIEMAMGDETLVLIFRILESLNEADRQALAQFGAEHQIEIYIQEGGLDTIQPLSGIPADLNYRLPDFDLSLDFLPIDFTQVNTGINRQMVSRVVEMLDPGANERVLDLFCGLGNFTLPLARRAGEVVGVEGDAGLVTRGRANAKRNGIDNVDYFTANLYEPLEQEPWLLQRFDKALLDPPRSGAQEVLEHLPKLGVERIVYVSCYPGTWRGMRASSAISMAIGWFPRGSWICSPTPPMWSRSHSSKRDDRWD</sequence>
<evidence type="ECO:0000256" key="5">
    <source>
        <dbReference type="ARBA" id="ARBA00022691"/>
    </source>
</evidence>
<feature type="binding site" evidence="9">
    <location>
        <position position="223"/>
    </location>
    <ligand>
        <name>[4Fe-4S] cluster</name>
        <dbReference type="ChEBI" id="CHEBI:49883"/>
    </ligand>
</feature>
<keyword evidence="2 9" id="KW-0698">rRNA processing</keyword>
<feature type="binding site" evidence="9 10">
    <location>
        <position position="360"/>
    </location>
    <ligand>
        <name>S-adenosyl-L-methionine</name>
        <dbReference type="ChEBI" id="CHEBI:59789"/>
    </ligand>
</feature>
<comment type="caution">
    <text evidence="14">The sequence shown here is derived from an EMBL/GenBank/DDBJ whole genome shotgun (WGS) entry which is preliminary data.</text>
</comment>
<evidence type="ECO:0000256" key="6">
    <source>
        <dbReference type="ARBA" id="ARBA00022723"/>
    </source>
</evidence>
<evidence type="ECO:0000256" key="8">
    <source>
        <dbReference type="ARBA" id="ARBA00023014"/>
    </source>
</evidence>
<evidence type="ECO:0000256" key="9">
    <source>
        <dbReference type="HAMAP-Rule" id="MF_01010"/>
    </source>
</evidence>
<dbReference type="PANTHER" id="PTHR11061:SF49">
    <property type="entry name" value="23S RRNA (URACIL(1939)-C(5))-METHYLTRANSFERASE RLMD"/>
    <property type="match status" value="1"/>
</dbReference>
<keyword evidence="8 9" id="KW-0411">Iron-sulfur</keyword>
<dbReference type="NCBIfam" id="TIGR00479">
    <property type="entry name" value="rumA"/>
    <property type="match status" value="1"/>
</dbReference>
<keyword evidence="7 9" id="KW-0408">Iron</keyword>
<dbReference type="GO" id="GO:0070475">
    <property type="term" value="P:rRNA base methylation"/>
    <property type="evidence" value="ECO:0007669"/>
    <property type="project" value="TreeGrafter"/>
</dbReference>
<dbReference type="GO" id="GO:0003723">
    <property type="term" value="F:RNA binding"/>
    <property type="evidence" value="ECO:0007669"/>
    <property type="project" value="InterPro"/>
</dbReference>
<keyword evidence="4 9" id="KW-0808">Transferase</keyword>
<evidence type="ECO:0000256" key="4">
    <source>
        <dbReference type="ARBA" id="ARBA00022679"/>
    </source>
</evidence>
<evidence type="ECO:0000256" key="11">
    <source>
        <dbReference type="PROSITE-ProRule" id="PRU10015"/>
    </source>
</evidence>
<feature type="binding site" evidence="9 10">
    <location>
        <position position="331"/>
    </location>
    <ligand>
        <name>S-adenosyl-L-methionine</name>
        <dbReference type="ChEBI" id="CHEBI:59789"/>
    </ligand>
</feature>
<evidence type="ECO:0000256" key="7">
    <source>
        <dbReference type="ARBA" id="ARBA00023004"/>
    </source>
</evidence>
<feature type="binding site" evidence="9">
    <location>
        <position position="143"/>
    </location>
    <ligand>
        <name>[4Fe-4S] cluster</name>
        <dbReference type="ChEBI" id="CHEBI:49883"/>
    </ligand>
</feature>
<name>G2DAD8_9GAMM</name>
<dbReference type="InterPro" id="IPR002792">
    <property type="entry name" value="TRAM_dom"/>
</dbReference>
<proteinExistence type="inferred from homology"/>
<dbReference type="InterPro" id="IPR029063">
    <property type="entry name" value="SAM-dependent_MTases_sf"/>
</dbReference>
<dbReference type="Gene3D" id="2.40.50.140">
    <property type="entry name" value="Nucleic acid-binding proteins"/>
    <property type="match status" value="1"/>
</dbReference>
<dbReference type="SUPFAM" id="SSF50249">
    <property type="entry name" value="Nucleic acid-binding proteins"/>
    <property type="match status" value="1"/>
</dbReference>
<dbReference type="AlphaFoldDB" id="G2DAD8"/>
<comment type="catalytic activity">
    <reaction evidence="9">
        <text>uridine(1939) in 23S rRNA + S-adenosyl-L-methionine = 5-methyluridine(1939) in 23S rRNA + S-adenosyl-L-homocysteine + H(+)</text>
        <dbReference type="Rhea" id="RHEA:42908"/>
        <dbReference type="Rhea" id="RHEA-COMP:10278"/>
        <dbReference type="Rhea" id="RHEA-COMP:10279"/>
        <dbReference type="ChEBI" id="CHEBI:15378"/>
        <dbReference type="ChEBI" id="CHEBI:57856"/>
        <dbReference type="ChEBI" id="CHEBI:59789"/>
        <dbReference type="ChEBI" id="CHEBI:65315"/>
        <dbReference type="ChEBI" id="CHEBI:74447"/>
        <dbReference type="EC" id="2.1.1.190"/>
    </reaction>
</comment>
<protein>
    <recommendedName>
        <fullName evidence="9">23S rRNA (uracil(1939)-C(5))-methyltransferase RlmD</fullName>
        <ecNumber evidence="9">2.1.1.190</ecNumber>
    </recommendedName>
    <alternativeName>
        <fullName evidence="9">23S rRNA(m5U1939)-methyltransferase</fullName>
    </alternativeName>
</protein>
<feature type="binding site" evidence="9">
    <location>
        <position position="134"/>
    </location>
    <ligand>
        <name>[4Fe-4S] cluster</name>
        <dbReference type="ChEBI" id="CHEBI:49883"/>
    </ligand>
</feature>
<dbReference type="InterPro" id="IPR001566">
    <property type="entry name" value="23S_rRNA_MeTrfase_RlmD"/>
</dbReference>
<evidence type="ECO:0000313" key="14">
    <source>
        <dbReference type="EMBL" id="EGV52448.1"/>
    </source>
</evidence>